<protein>
    <recommendedName>
        <fullName evidence="4">NAB domain-containing protein</fullName>
    </recommendedName>
</protein>
<reference evidence="3" key="1">
    <citation type="submission" date="2015-06" db="UniProtKB">
        <authorList>
            <consortium name="EnsemblPlants"/>
        </authorList>
    </citation>
    <scope>IDENTIFICATION</scope>
</reference>
<dbReference type="PANTHER" id="PTHR43939:SF57">
    <property type="entry name" value="MYOSIN HEAVY CHAIN-LIKE"/>
    <property type="match status" value="1"/>
</dbReference>
<dbReference type="PANTHER" id="PTHR43939">
    <property type="entry name" value="COILED-COIL DOMAIN-CONTAINING PROTEIN 158"/>
    <property type="match status" value="1"/>
</dbReference>
<proteinExistence type="predicted"/>
<evidence type="ECO:0000256" key="1">
    <source>
        <dbReference type="SAM" id="Coils"/>
    </source>
</evidence>
<evidence type="ECO:0000313" key="3">
    <source>
        <dbReference type="EnsemblPlants" id="EMT03191"/>
    </source>
</evidence>
<feature type="coiled-coil region" evidence="1">
    <location>
        <begin position="691"/>
        <end position="841"/>
    </location>
</feature>
<feature type="coiled-coil region" evidence="1">
    <location>
        <begin position="1283"/>
        <end position="1416"/>
    </location>
</feature>
<feature type="coiled-coil region" evidence="1">
    <location>
        <begin position="867"/>
        <end position="1222"/>
    </location>
</feature>
<accession>R7W658</accession>
<feature type="region of interest" description="Disordered" evidence="2">
    <location>
        <begin position="306"/>
        <end position="331"/>
    </location>
</feature>
<evidence type="ECO:0008006" key="4">
    <source>
        <dbReference type="Google" id="ProtNLM"/>
    </source>
</evidence>
<feature type="region of interest" description="Disordered" evidence="2">
    <location>
        <begin position="129"/>
        <end position="172"/>
    </location>
</feature>
<sequence>MRKGHCRREREDRYAAIRVKRHVEQRTWTYYCHAYKTKRNALFSHKLNVNVNAASSYVGEPLDLPELHGIEPQKIPRGGDKMAHKPTRTKALWRRETRAGNGMAGSHAPASSDRPHCLVGLRHKGGASRVRIGGSGVRVRGRSRNKPQTPRAFSFSQTPKGSGSSKENESIAVQSLPREAACSTFLNSAHTSVALAQWRELVAAACFCGDRATNRFTPSDLSSSSSTRGGRYGVKEAEIISFGVDENVEHILRMIGEESELAESEPDGSGNTLKKSKLSSLVKGFHEDYQYLHKHCKDLISKLENVGHSSTGSDSSDSDSEGDRSDTDVPNQKLDALNEENDWMQKLAGEHQSMEAEIQKLKQNAEEKTKEISDLKKLLEKAITDKEATSSDVANLSLENEHLKLLVEGAEKKAAEYLKTSTDMGNEMKTLSGEKQTTEKERDDLKILIIDLENKREDMSNQLQDTVEKCNSLSSQLEKAQLAEKEVQTLLSEIQKSNNENMMLSVECDNLKVNEKNVDIKFSELRETLAETRDKNDSLIAENSLLESKLQLLGVEIDGMIVEKEELMNNLNKERGAAEEEKLRVVSEHSKCLNELEQAQCSIKELEKEMESTKLALSDNIAELLKEKNSAASELKKLEASLKNLEHEFEQQLKQISVMQKDNEDLALVNSNLHNELAAVLGEKNEAVASSIDLENKFQQQNQQISSLQEAIEGLRAAKAEMYNEVIVHEEEKHAAVAQLEQSEAFVKNLQSEIELKQNEISLFQQANEELHEKNSSLDRQLEEVKSDLQAEIILLQGEKQQTIDDLQQSNTSVKTLQRELEQQREQNYILQVANEDLQKNNCNLKKQFEDAMVSRHAEIIVLQDEKKKNLSELQQSEASIKNLRTELDQGREQISILHLANEEMKNRNASLNKQLEELRSSLSEEIVALSEQKETALSELHQSHASIGNLEIELEKRNASVSVLQQANDDLQKNISVLTEEFNEVKAELQKEIKVTQEEKDTVLTQLKQAEFSIKNLESEIAQLKEDLSIQLENNSSLNKQFEESRTNLQGDILALREEKETVLSELHQSQASVRNFEMELEKQSQSISALQQANDESQQNKCDLTQKLEEVKAESQRKIEVAQEEKDTLLTQLKQSESSIKNLESEIAQLKEELSVQLENNSSLEQQFEEAILKVSNLHEKLERVQAEAACQVNEMNSNAKDLEKIIDILSSQKAKVEGDLKVMVKICMENLSSMNEFEDRVTEKVSDHATKLADLQQSLDDIGSNFQRLHHAYDGVSTEASQLEVLKKNHIEQIGQLQEKNAEILDKNRHLEEEKFCANKDNAELQKHVQELKFQLQLAKQKLEVAETESKCKEDSYVMALESSKTEIVHLEEQIQLFSGRISLLEENFVQIKDIAKSVVSKLENQLDELESYSSQSMTRFINRLSACGGEFVVLKNMLNNYLAEQKELLKENEDLAIGLRKKEKEMSEMIKSATEAAEKMVQLEKIIEEKDEELAARVQEKREAIKQLSDTIDYHKNNSDDLVRYIRSHNRPRIPFCL</sequence>
<feature type="compositionally biased region" description="Polar residues" evidence="2">
    <location>
        <begin position="154"/>
        <end position="165"/>
    </location>
</feature>
<feature type="coiled-coil region" evidence="1">
    <location>
        <begin position="1449"/>
        <end position="1522"/>
    </location>
</feature>
<evidence type="ECO:0000256" key="2">
    <source>
        <dbReference type="SAM" id="MobiDB-lite"/>
    </source>
</evidence>
<keyword evidence="1" id="KW-0175">Coiled coil</keyword>
<dbReference type="Gene3D" id="1.10.287.1490">
    <property type="match status" value="1"/>
</dbReference>
<name>R7W658_AEGTA</name>
<feature type="coiled-coil region" evidence="1">
    <location>
        <begin position="344"/>
        <end position="662"/>
    </location>
</feature>
<dbReference type="EnsemblPlants" id="EMT03191">
    <property type="protein sequence ID" value="EMT03191"/>
    <property type="gene ID" value="F775_04943"/>
</dbReference>
<organism evidence="3">
    <name type="scientific">Aegilops tauschii</name>
    <name type="common">Tausch's goatgrass</name>
    <name type="synonym">Aegilops squarrosa</name>
    <dbReference type="NCBI Taxonomy" id="37682"/>
    <lineage>
        <taxon>Eukaryota</taxon>
        <taxon>Viridiplantae</taxon>
        <taxon>Streptophyta</taxon>
        <taxon>Embryophyta</taxon>
        <taxon>Tracheophyta</taxon>
        <taxon>Spermatophyta</taxon>
        <taxon>Magnoliopsida</taxon>
        <taxon>Liliopsida</taxon>
        <taxon>Poales</taxon>
        <taxon>Poaceae</taxon>
        <taxon>BOP clade</taxon>
        <taxon>Pooideae</taxon>
        <taxon>Triticodae</taxon>
        <taxon>Triticeae</taxon>
        <taxon>Triticinae</taxon>
        <taxon>Aegilops</taxon>
    </lineage>
</organism>